<dbReference type="EMBL" id="MFGM01000079">
    <property type="protein sequence ID" value="OGF34205.1"/>
    <property type="molecule type" value="Genomic_DNA"/>
</dbReference>
<proteinExistence type="predicted"/>
<feature type="region of interest" description="Disordered" evidence="1">
    <location>
        <begin position="36"/>
        <end position="75"/>
    </location>
</feature>
<dbReference type="Proteomes" id="UP000178656">
    <property type="component" value="Unassembled WGS sequence"/>
</dbReference>
<reference evidence="2 3" key="1">
    <citation type="journal article" date="2016" name="Nat. Commun.">
        <title>Thousands of microbial genomes shed light on interconnected biogeochemical processes in an aquifer system.</title>
        <authorList>
            <person name="Anantharaman K."/>
            <person name="Brown C.T."/>
            <person name="Hug L.A."/>
            <person name="Sharon I."/>
            <person name="Castelle C.J."/>
            <person name="Probst A.J."/>
            <person name="Thomas B.C."/>
            <person name="Singh A."/>
            <person name="Wilkins M.J."/>
            <person name="Karaoz U."/>
            <person name="Brodie E.L."/>
            <person name="Williams K.H."/>
            <person name="Hubbard S.S."/>
            <person name="Banfield J.F."/>
        </authorList>
    </citation>
    <scope>NUCLEOTIDE SEQUENCE [LARGE SCALE GENOMIC DNA]</scope>
</reference>
<dbReference type="AlphaFoldDB" id="A0A1F5T5F4"/>
<evidence type="ECO:0000313" key="3">
    <source>
        <dbReference type="Proteomes" id="UP000178656"/>
    </source>
</evidence>
<evidence type="ECO:0000313" key="2">
    <source>
        <dbReference type="EMBL" id="OGF34205.1"/>
    </source>
</evidence>
<gene>
    <name evidence="2" type="ORF">A2482_04640</name>
</gene>
<organism evidence="2 3">
    <name type="scientific">Candidatus Falkowbacteria bacterium RIFOXYC2_FULL_48_21</name>
    <dbReference type="NCBI Taxonomy" id="1798005"/>
    <lineage>
        <taxon>Bacteria</taxon>
        <taxon>Candidatus Falkowiibacteriota</taxon>
    </lineage>
</organism>
<sequence length="378" mass="42831">MKENYFVNPLQAVPEKEKKSSRLEKATRALIVAAAMTVGGSESAPERKVARQETGAPDDGKKEPEKKPTPTVELKPKTAKPVDIGIPAEEQKVELALDWKTEDPAFFVRHENGEYTAAERAARRRVLPNGEKLLIDAGIAFYLVEKGDTIFGIKQKLSRYDDFKYLSKQKAKIKSFNIPPNALQPGMWIPIPLEEGERVLADEKFVEYARVALDELKEDSRYGRFIDQLLETISEDELLATMLAVAKQESGGAPLGQFEFHRYEKHHRAFSFSLFHVLMKGAGLDARRNLDLTEGQLYHPKNAAKLFVAFLFEKMRAGNMDEAELKKAIENLFPIHKHARAFSIFYNGKLFWKAGYDKKILKHRADAVKTVGKLKRSN</sequence>
<name>A0A1F5T5F4_9BACT</name>
<feature type="compositionally biased region" description="Basic and acidic residues" evidence="1">
    <location>
        <begin position="58"/>
        <end position="68"/>
    </location>
</feature>
<evidence type="ECO:0000256" key="1">
    <source>
        <dbReference type="SAM" id="MobiDB-lite"/>
    </source>
</evidence>
<accession>A0A1F5T5F4</accession>
<protein>
    <submittedName>
        <fullName evidence="2">Uncharacterized protein</fullName>
    </submittedName>
</protein>
<comment type="caution">
    <text evidence="2">The sequence shown here is derived from an EMBL/GenBank/DDBJ whole genome shotgun (WGS) entry which is preliminary data.</text>
</comment>